<comment type="caution">
    <text evidence="1">The sequence shown here is derived from an EMBL/GenBank/DDBJ whole genome shotgun (WGS) entry which is preliminary data.</text>
</comment>
<dbReference type="AlphaFoldDB" id="A0A822V938"/>
<sequence>MKLVAAIAIADPSLSLRDIAGQVDQIGERPARGGRKWRPSSVRHPLDEAQRLGLIRH</sequence>
<gene>
    <name evidence="1" type="ORF">AGR4A_pAt10503</name>
</gene>
<reference evidence="1 2" key="1">
    <citation type="submission" date="2016-01" db="EMBL/GenBank/DDBJ databases">
        <authorList>
            <person name="Regsiter A."/>
            <person name="william w."/>
        </authorList>
    </citation>
    <scope>NUCLEOTIDE SEQUENCE [LARGE SCALE GENOMIC DNA]</scope>
    <source>
        <strain evidence="1 2">B6</strain>
    </source>
</reference>
<proteinExistence type="predicted"/>
<name>A0A822V938_AGRTU</name>
<organism evidence="1 2">
    <name type="scientific">Agrobacterium tumefaciens str. B6</name>
    <dbReference type="NCBI Taxonomy" id="1183423"/>
    <lineage>
        <taxon>Bacteria</taxon>
        <taxon>Pseudomonadati</taxon>
        <taxon>Pseudomonadota</taxon>
        <taxon>Alphaproteobacteria</taxon>
        <taxon>Hyphomicrobiales</taxon>
        <taxon>Rhizobiaceae</taxon>
        <taxon>Rhizobium/Agrobacterium group</taxon>
        <taxon>Agrobacterium</taxon>
        <taxon>Agrobacterium tumefaciens complex</taxon>
    </lineage>
</organism>
<evidence type="ECO:0000313" key="1">
    <source>
        <dbReference type="EMBL" id="CVI25124.1"/>
    </source>
</evidence>
<protein>
    <submittedName>
        <fullName evidence="1">Uncharacterized protein</fullName>
    </submittedName>
</protein>
<dbReference type="EMBL" id="FCNL01000040">
    <property type="protein sequence ID" value="CVI25124.1"/>
    <property type="molecule type" value="Genomic_DNA"/>
</dbReference>
<dbReference type="Proteomes" id="UP000192074">
    <property type="component" value="Unassembled WGS sequence"/>
</dbReference>
<evidence type="ECO:0000313" key="2">
    <source>
        <dbReference type="Proteomes" id="UP000192074"/>
    </source>
</evidence>
<accession>A0A822V938</accession>